<protein>
    <submittedName>
        <fullName evidence="5">Glycerate kinase</fullName>
    </submittedName>
</protein>
<evidence type="ECO:0000313" key="5">
    <source>
        <dbReference type="EMBL" id="TLQ07957.1"/>
    </source>
</evidence>
<dbReference type="PIRSF" id="PIRSF006078">
    <property type="entry name" value="GlxK"/>
    <property type="match status" value="1"/>
</dbReference>
<dbReference type="STRING" id="191770.SAMN04488013_105146"/>
<dbReference type="Proteomes" id="UP000307201">
    <property type="component" value="Unassembled WGS sequence"/>
</dbReference>
<dbReference type="OrthoDB" id="9774290at2"/>
<dbReference type="GO" id="GO:0008887">
    <property type="term" value="F:glycerate kinase activity"/>
    <property type="evidence" value="ECO:0007669"/>
    <property type="project" value="UniProtKB-UniRule"/>
</dbReference>
<keyword evidence="2 4" id="KW-0808">Transferase</keyword>
<proteinExistence type="inferred from homology"/>
<dbReference type="Gene3D" id="3.90.1510.10">
    <property type="entry name" value="Glycerate kinase, domain 2"/>
    <property type="match status" value="1"/>
</dbReference>
<keyword evidence="3 4" id="KW-0418">Kinase</keyword>
<dbReference type="PANTHER" id="PTHR21599">
    <property type="entry name" value="GLYCERATE KINASE"/>
    <property type="match status" value="1"/>
</dbReference>
<sequence length="381" mass="40651">MVMTRVVIASDSFKGSASSKMIAEYITKGIKRVDNTVEILPFSIADGGEGTVTSLVESLNGEYELVEVKGPYNQNVMARYGVLGESKAIIEMAEASGLPLKSARDSPRVAHTYGTGQLIKAAMDKGIRELFIGLGGSATNDGGAGMAQALGVKFLDQAGQEIGTGLDELKRIHTIDCSQIDSRIKNCRITILSDVTNPLIGNNGATAIFGPQKGIEESEINELDFILERYAKVVEKAMGCHYINVAGAGAAGGLGFGLMAFCRAERASGIDAVLKLLELEKVLTNTDLVITGEGRMDGQSTQGKAPIGVAKLAKKYHLPVIAVVGGRDDEVSKIYEAGIDLIIDIVIRPMLLKEAIENVENLLIEAGETAFRAYKLNENRK</sequence>
<dbReference type="SUPFAM" id="SSF110738">
    <property type="entry name" value="Glycerate kinase I"/>
    <property type="match status" value="1"/>
</dbReference>
<dbReference type="Gene3D" id="3.40.50.10350">
    <property type="entry name" value="Glycerate kinase, domain 1"/>
    <property type="match status" value="1"/>
</dbReference>
<evidence type="ECO:0000256" key="1">
    <source>
        <dbReference type="ARBA" id="ARBA00006284"/>
    </source>
</evidence>
<evidence type="ECO:0000256" key="2">
    <source>
        <dbReference type="ARBA" id="ARBA00022679"/>
    </source>
</evidence>
<dbReference type="GO" id="GO:0031388">
    <property type="term" value="P:organic acid phosphorylation"/>
    <property type="evidence" value="ECO:0007669"/>
    <property type="project" value="UniProtKB-UniRule"/>
</dbReference>
<evidence type="ECO:0000313" key="6">
    <source>
        <dbReference type="Proteomes" id="UP000307201"/>
    </source>
</evidence>
<comment type="caution">
    <text evidence="5">The sequence shown here is derived from an EMBL/GenBank/DDBJ whole genome shotgun (WGS) entry which is preliminary data.</text>
</comment>
<dbReference type="EMBL" id="VBTE01000012">
    <property type="protein sequence ID" value="TLQ07957.1"/>
    <property type="molecule type" value="Genomic_DNA"/>
</dbReference>
<comment type="similarity">
    <text evidence="1 4">Belongs to the glycerate kinase type-1 family.</text>
</comment>
<gene>
    <name evidence="5" type="ORF">FEZ48_05455</name>
</gene>
<accession>A0A5R9C4W6</accession>
<dbReference type="InterPro" id="IPR018193">
    <property type="entry name" value="Glyc_kinase_flavodox-like_fold"/>
</dbReference>
<dbReference type="NCBIfam" id="TIGR00045">
    <property type="entry name" value="glycerate kinase"/>
    <property type="match status" value="1"/>
</dbReference>
<dbReference type="Pfam" id="PF02595">
    <property type="entry name" value="Gly_kinase"/>
    <property type="match status" value="1"/>
</dbReference>
<dbReference type="InterPro" id="IPR036129">
    <property type="entry name" value="Glycerate_kinase_sf"/>
</dbReference>
<organism evidence="5 6">
    <name type="scientific">Marinilactibacillus psychrotolerans</name>
    <dbReference type="NCBI Taxonomy" id="191770"/>
    <lineage>
        <taxon>Bacteria</taxon>
        <taxon>Bacillati</taxon>
        <taxon>Bacillota</taxon>
        <taxon>Bacilli</taxon>
        <taxon>Lactobacillales</taxon>
        <taxon>Carnobacteriaceae</taxon>
        <taxon>Marinilactibacillus</taxon>
    </lineage>
</organism>
<evidence type="ECO:0000256" key="4">
    <source>
        <dbReference type="PIRNR" id="PIRNR006078"/>
    </source>
</evidence>
<name>A0A5R9C4W6_9LACT</name>
<dbReference type="PANTHER" id="PTHR21599:SF0">
    <property type="entry name" value="GLYCERATE KINASE"/>
    <property type="match status" value="1"/>
</dbReference>
<evidence type="ECO:0000256" key="3">
    <source>
        <dbReference type="ARBA" id="ARBA00022777"/>
    </source>
</evidence>
<dbReference type="InterPro" id="IPR018197">
    <property type="entry name" value="Glycerate_kinase_RE-like"/>
</dbReference>
<dbReference type="AlphaFoldDB" id="A0A5R9C4W6"/>
<dbReference type="InterPro" id="IPR004381">
    <property type="entry name" value="Glycerate_kinase"/>
</dbReference>
<reference evidence="5 6" key="1">
    <citation type="submission" date="2019-05" db="EMBL/GenBank/DDBJ databases">
        <title>The metagenome of a microbial culture collection derived from dairy environment covers the genomic content of the human microbiome.</title>
        <authorList>
            <person name="Roder T."/>
            <person name="Wuthrich D."/>
            <person name="Sattari Z."/>
            <person name="Von Ah U."/>
            <person name="Bar C."/>
            <person name="Ronchi F."/>
            <person name="Macpherson A.J."/>
            <person name="Ganal-Vonarburg S.C."/>
            <person name="Bruggmann R."/>
            <person name="Vergeres G."/>
        </authorList>
    </citation>
    <scope>NUCLEOTIDE SEQUENCE [LARGE SCALE GENOMIC DNA]</scope>
    <source>
        <strain evidence="5 6">FAM 24235</strain>
    </source>
</reference>